<dbReference type="AlphaFoldDB" id="A0A9D2DF25"/>
<gene>
    <name evidence="2" type="ORF">H9816_08095</name>
</gene>
<dbReference type="InterPro" id="IPR029052">
    <property type="entry name" value="Metallo-depent_PP-like"/>
</dbReference>
<dbReference type="InterPro" id="IPR004843">
    <property type="entry name" value="Calcineurin-like_PHP"/>
</dbReference>
<evidence type="ECO:0000313" key="3">
    <source>
        <dbReference type="Proteomes" id="UP000824014"/>
    </source>
</evidence>
<dbReference type="GO" id="GO:0016787">
    <property type="term" value="F:hydrolase activity"/>
    <property type="evidence" value="ECO:0007669"/>
    <property type="project" value="InterPro"/>
</dbReference>
<organism evidence="2 3">
    <name type="scientific">Candidatus Tidjanibacter faecipullorum</name>
    <dbReference type="NCBI Taxonomy" id="2838766"/>
    <lineage>
        <taxon>Bacteria</taxon>
        <taxon>Pseudomonadati</taxon>
        <taxon>Bacteroidota</taxon>
        <taxon>Bacteroidia</taxon>
        <taxon>Bacteroidales</taxon>
        <taxon>Rikenellaceae</taxon>
        <taxon>Tidjanibacter</taxon>
    </lineage>
</organism>
<dbReference type="Gene3D" id="3.60.21.10">
    <property type="match status" value="1"/>
</dbReference>
<feature type="domain" description="Calcineurin-like phosphoesterase" evidence="1">
    <location>
        <begin position="23"/>
        <end position="226"/>
    </location>
</feature>
<dbReference type="Pfam" id="PF00149">
    <property type="entry name" value="Metallophos"/>
    <property type="match status" value="1"/>
</dbReference>
<dbReference type="EMBL" id="DXCC01000031">
    <property type="protein sequence ID" value="HIZ15847.1"/>
    <property type="molecule type" value="Genomic_DNA"/>
</dbReference>
<comment type="caution">
    <text evidence="2">The sequence shown here is derived from an EMBL/GenBank/DDBJ whole genome shotgun (WGS) entry which is preliminary data.</text>
</comment>
<accession>A0A9D2DF25</accession>
<protein>
    <submittedName>
        <fullName evidence="2">Metallophosphoesterase</fullName>
    </submittedName>
</protein>
<evidence type="ECO:0000259" key="1">
    <source>
        <dbReference type="Pfam" id="PF00149"/>
    </source>
</evidence>
<reference evidence="2" key="2">
    <citation type="submission" date="2021-04" db="EMBL/GenBank/DDBJ databases">
        <authorList>
            <person name="Gilroy R."/>
        </authorList>
    </citation>
    <scope>NUCLEOTIDE SEQUENCE</scope>
    <source>
        <strain evidence="2">ChiHjej11B10-19426</strain>
    </source>
</reference>
<reference evidence="2" key="1">
    <citation type="journal article" date="2021" name="PeerJ">
        <title>Extensive microbial diversity within the chicken gut microbiome revealed by metagenomics and culture.</title>
        <authorList>
            <person name="Gilroy R."/>
            <person name="Ravi A."/>
            <person name="Getino M."/>
            <person name="Pursley I."/>
            <person name="Horton D.L."/>
            <person name="Alikhan N.F."/>
            <person name="Baker D."/>
            <person name="Gharbi K."/>
            <person name="Hall N."/>
            <person name="Watson M."/>
            <person name="Adriaenssens E.M."/>
            <person name="Foster-Nyarko E."/>
            <person name="Jarju S."/>
            <person name="Secka A."/>
            <person name="Antonio M."/>
            <person name="Oren A."/>
            <person name="Chaudhuri R.R."/>
            <person name="La Ragione R."/>
            <person name="Hildebrand F."/>
            <person name="Pallen M.J."/>
        </authorList>
    </citation>
    <scope>NUCLEOTIDE SEQUENCE</scope>
    <source>
        <strain evidence="2">ChiHjej11B10-19426</strain>
    </source>
</reference>
<dbReference type="SUPFAM" id="SSF56300">
    <property type="entry name" value="Metallo-dependent phosphatases"/>
    <property type="match status" value="1"/>
</dbReference>
<dbReference type="Proteomes" id="UP000824014">
    <property type="component" value="Unassembled WGS sequence"/>
</dbReference>
<proteinExistence type="predicted"/>
<sequence>MKRLLLTLTVILLGLPMVHAQQIRFVFMSDPHYGLEREFRGREARAEEVNRVMAGAVAALPGERLPDDGGVGAGEAIGPLDFVVCGGDIANRMEDGVQPAAESWREFAATWLAPDMPRVWMLAGNHDLSNAIGYVRPMTPERDATCAAEIFNRTMHPDTLRTAATFDYATDKVHYVVDVSGVRFVFAGMWPDTPTRRWLDEALAGSDRPCLLFTHSEPDAEAKQFINPYGDHSINATDRFENLICDTCSVARGGTPRREYGQLAAFLAGHPTIVAWFHGNTNYNEFYTWEGPDHKVAVPVFRVDSSMKGEISGTDESMLSFQVVCIDVATRRMTVREYFWNRTPGEWGASATVTL</sequence>
<evidence type="ECO:0000313" key="2">
    <source>
        <dbReference type="EMBL" id="HIZ15847.1"/>
    </source>
</evidence>
<name>A0A9D2DF25_9BACT</name>